<evidence type="ECO:0000313" key="3">
    <source>
        <dbReference type="Proteomes" id="UP001054945"/>
    </source>
</evidence>
<dbReference type="EMBL" id="BPLR01020162">
    <property type="protein sequence ID" value="GIX75353.1"/>
    <property type="molecule type" value="Genomic_DNA"/>
</dbReference>
<protein>
    <recommendedName>
        <fullName evidence="4">Cytochrome P450</fullName>
    </recommendedName>
</protein>
<dbReference type="AlphaFoldDB" id="A0AAV4MSS0"/>
<gene>
    <name evidence="2" type="ORF">CEXT_275141</name>
</gene>
<name>A0AAV4MSS0_CAEEX</name>
<accession>A0AAV4MSS0</accession>
<organism evidence="2 3">
    <name type="scientific">Caerostris extrusa</name>
    <name type="common">Bark spider</name>
    <name type="synonym">Caerostris bankana</name>
    <dbReference type="NCBI Taxonomy" id="172846"/>
    <lineage>
        <taxon>Eukaryota</taxon>
        <taxon>Metazoa</taxon>
        <taxon>Ecdysozoa</taxon>
        <taxon>Arthropoda</taxon>
        <taxon>Chelicerata</taxon>
        <taxon>Arachnida</taxon>
        <taxon>Araneae</taxon>
        <taxon>Araneomorphae</taxon>
        <taxon>Entelegynae</taxon>
        <taxon>Araneoidea</taxon>
        <taxon>Araneidae</taxon>
        <taxon>Caerostris</taxon>
    </lineage>
</organism>
<evidence type="ECO:0000256" key="1">
    <source>
        <dbReference type="SAM" id="SignalP"/>
    </source>
</evidence>
<comment type="caution">
    <text evidence="2">The sequence shown here is derived from an EMBL/GenBank/DDBJ whole genome shotgun (WGS) entry which is preliminary data.</text>
</comment>
<evidence type="ECO:0000313" key="2">
    <source>
        <dbReference type="EMBL" id="GIX75353.1"/>
    </source>
</evidence>
<feature type="signal peptide" evidence="1">
    <location>
        <begin position="1"/>
        <end position="20"/>
    </location>
</feature>
<evidence type="ECO:0008006" key="4">
    <source>
        <dbReference type="Google" id="ProtNLM"/>
    </source>
</evidence>
<dbReference type="Proteomes" id="UP001054945">
    <property type="component" value="Unassembled WGS sequence"/>
</dbReference>
<keyword evidence="1" id="KW-0732">Signal</keyword>
<keyword evidence="3" id="KW-1185">Reference proteome</keyword>
<feature type="chain" id="PRO_5043887335" description="Cytochrome P450" evidence="1">
    <location>
        <begin position="21"/>
        <end position="116"/>
    </location>
</feature>
<reference evidence="2 3" key="1">
    <citation type="submission" date="2021-06" db="EMBL/GenBank/DDBJ databases">
        <title>Caerostris extrusa draft genome.</title>
        <authorList>
            <person name="Kono N."/>
            <person name="Arakawa K."/>
        </authorList>
    </citation>
    <scope>NUCLEOTIDE SEQUENCE [LARGE SCALE GENOMIC DNA]</scope>
</reference>
<proteinExistence type="predicted"/>
<sequence length="116" mass="13364">MLLYIALVVVVLFCVRLLLDKQSRVCHLKRLPGLKPQFLIGNIGWILNIYTRKSEYHPSVYILERVLGHNVLFEKHGFHCFWIGSSPIVSVFSPHLLEVSFGLLNAPEHAENKRTQ</sequence>